<dbReference type="InterPro" id="IPR050856">
    <property type="entry name" value="Biotin_carboxylase_complex"/>
</dbReference>
<dbReference type="InterPro" id="IPR011764">
    <property type="entry name" value="Biotin_carboxylation_dom"/>
</dbReference>
<dbReference type="EMBL" id="VIFM01000779">
    <property type="protein sequence ID" value="TQF08330.1"/>
    <property type="molecule type" value="Genomic_DNA"/>
</dbReference>
<feature type="non-terminal residue" evidence="6">
    <location>
        <position position="117"/>
    </location>
</feature>
<keyword evidence="7" id="KW-1185">Reference proteome</keyword>
<keyword evidence="1" id="KW-0436">Ligase</keyword>
<evidence type="ECO:0000259" key="5">
    <source>
        <dbReference type="PROSITE" id="PS50979"/>
    </source>
</evidence>
<dbReference type="Proteomes" id="UP000315369">
    <property type="component" value="Unassembled WGS sequence"/>
</dbReference>
<dbReference type="PANTHER" id="PTHR18866:SF126">
    <property type="entry name" value="BIOTIN CARBOXYLASE"/>
    <property type="match status" value="1"/>
</dbReference>
<evidence type="ECO:0000313" key="6">
    <source>
        <dbReference type="EMBL" id="TQF08330.1"/>
    </source>
</evidence>
<gene>
    <name evidence="6" type="ORF">FJV41_50520</name>
</gene>
<evidence type="ECO:0000313" key="7">
    <source>
        <dbReference type="Proteomes" id="UP000315369"/>
    </source>
</evidence>
<dbReference type="AlphaFoldDB" id="A0A540WH47"/>
<dbReference type="SUPFAM" id="SSF52440">
    <property type="entry name" value="PreATP-grasp domain"/>
    <property type="match status" value="1"/>
</dbReference>
<dbReference type="InterPro" id="IPR005481">
    <property type="entry name" value="BC-like_N"/>
</dbReference>
<dbReference type="PANTHER" id="PTHR18866">
    <property type="entry name" value="CARBOXYLASE:PYRUVATE/ACETYL-COA/PROPIONYL-COA CARBOXYLASE"/>
    <property type="match status" value="1"/>
</dbReference>
<dbReference type="FunFam" id="3.40.50.20:FF:000010">
    <property type="entry name" value="Propionyl-CoA carboxylase subunit alpha"/>
    <property type="match status" value="1"/>
</dbReference>
<protein>
    <submittedName>
        <fullName evidence="6">Acetyl/propionyl-CoA carboxylase subunit alpha</fullName>
    </submittedName>
</protein>
<organism evidence="6 7">
    <name type="scientific">Myxococcus llanfairpwllgwyngyllgogerychwyrndrobwllllantysiliogogogochensis</name>
    <dbReference type="NCBI Taxonomy" id="2590453"/>
    <lineage>
        <taxon>Bacteria</taxon>
        <taxon>Pseudomonadati</taxon>
        <taxon>Myxococcota</taxon>
        <taxon>Myxococcia</taxon>
        <taxon>Myxococcales</taxon>
        <taxon>Cystobacterineae</taxon>
        <taxon>Myxococcaceae</taxon>
        <taxon>Myxococcus</taxon>
    </lineage>
</organism>
<keyword evidence="2" id="KW-0547">Nucleotide-binding</keyword>
<accession>A0A540WH47</accession>
<keyword evidence="4" id="KW-0092">Biotin</keyword>
<evidence type="ECO:0000256" key="3">
    <source>
        <dbReference type="ARBA" id="ARBA00022840"/>
    </source>
</evidence>
<name>A0A540WH47_9BACT</name>
<dbReference type="Gene3D" id="3.40.50.20">
    <property type="match status" value="1"/>
</dbReference>
<evidence type="ECO:0000256" key="1">
    <source>
        <dbReference type="ARBA" id="ARBA00022598"/>
    </source>
</evidence>
<reference evidence="6 7" key="1">
    <citation type="submission" date="2019-06" db="EMBL/GenBank/DDBJ databases">
        <authorList>
            <person name="Livingstone P."/>
            <person name="Whitworth D."/>
        </authorList>
    </citation>
    <scope>NUCLEOTIDE SEQUENCE [LARGE SCALE GENOMIC DNA]</scope>
    <source>
        <strain evidence="6 7">AM401</strain>
    </source>
</reference>
<dbReference type="PROSITE" id="PS50979">
    <property type="entry name" value="BC"/>
    <property type="match status" value="1"/>
</dbReference>
<dbReference type="Pfam" id="PF00289">
    <property type="entry name" value="Biotin_carb_N"/>
    <property type="match status" value="1"/>
</dbReference>
<comment type="caution">
    <text evidence="6">The sequence shown here is derived from an EMBL/GenBank/DDBJ whole genome shotgun (WGS) entry which is preliminary data.</text>
</comment>
<proteinExistence type="predicted"/>
<dbReference type="InterPro" id="IPR016185">
    <property type="entry name" value="PreATP-grasp_dom_sf"/>
</dbReference>
<dbReference type="GO" id="GO:0016874">
    <property type="term" value="F:ligase activity"/>
    <property type="evidence" value="ECO:0007669"/>
    <property type="project" value="UniProtKB-KW"/>
</dbReference>
<evidence type="ECO:0000256" key="2">
    <source>
        <dbReference type="ARBA" id="ARBA00022741"/>
    </source>
</evidence>
<dbReference type="GO" id="GO:0005524">
    <property type="term" value="F:ATP binding"/>
    <property type="evidence" value="ECO:0007669"/>
    <property type="project" value="UniProtKB-KW"/>
</dbReference>
<feature type="domain" description="Biotin carboxylation" evidence="5">
    <location>
        <begin position="1"/>
        <end position="117"/>
    </location>
</feature>
<evidence type="ECO:0000256" key="4">
    <source>
        <dbReference type="ARBA" id="ARBA00023267"/>
    </source>
</evidence>
<keyword evidence="3" id="KW-0067">ATP-binding</keyword>
<sequence length="117" mass="12386">MKKVLIANRGEIAVRIVRACADYGLGSVAVYADADIDALHVRMADEAWGLGGDRPADTYLHIEKLLDAARKSGADAVHPGYGFLSENAGFARAVIGAGLTWIGPPPEAIERLGDKVE</sequence>